<dbReference type="Proteomes" id="UP001159042">
    <property type="component" value="Unassembled WGS sequence"/>
</dbReference>
<dbReference type="GO" id="GO:0007270">
    <property type="term" value="P:neuron-neuron synaptic transmission"/>
    <property type="evidence" value="ECO:0007669"/>
    <property type="project" value="TreeGrafter"/>
</dbReference>
<evidence type="ECO:0008006" key="4">
    <source>
        <dbReference type="Google" id="ProtNLM"/>
    </source>
</evidence>
<dbReference type="PANTHER" id="PTHR35270:SF2">
    <property type="entry name" value="FUSELESS, ISOFORM A"/>
    <property type="match status" value="1"/>
</dbReference>
<keyword evidence="3" id="KW-1185">Reference proteome</keyword>
<proteinExistence type="predicted"/>
<keyword evidence="1" id="KW-1133">Transmembrane helix</keyword>
<feature type="transmembrane region" description="Helical" evidence="1">
    <location>
        <begin position="63"/>
        <end position="84"/>
    </location>
</feature>
<feature type="transmembrane region" description="Helical" evidence="1">
    <location>
        <begin position="129"/>
        <end position="148"/>
    </location>
</feature>
<evidence type="ECO:0000313" key="2">
    <source>
        <dbReference type="EMBL" id="KAJ8917658.1"/>
    </source>
</evidence>
<feature type="transmembrane region" description="Helical" evidence="1">
    <location>
        <begin position="226"/>
        <end position="247"/>
    </location>
</feature>
<feature type="transmembrane region" description="Helical" evidence="1">
    <location>
        <begin position="299"/>
        <end position="320"/>
    </location>
</feature>
<organism evidence="2 3">
    <name type="scientific">Exocentrus adspersus</name>
    <dbReference type="NCBI Taxonomy" id="1586481"/>
    <lineage>
        <taxon>Eukaryota</taxon>
        <taxon>Metazoa</taxon>
        <taxon>Ecdysozoa</taxon>
        <taxon>Arthropoda</taxon>
        <taxon>Hexapoda</taxon>
        <taxon>Insecta</taxon>
        <taxon>Pterygota</taxon>
        <taxon>Neoptera</taxon>
        <taxon>Endopterygota</taxon>
        <taxon>Coleoptera</taxon>
        <taxon>Polyphaga</taxon>
        <taxon>Cucujiformia</taxon>
        <taxon>Chrysomeloidea</taxon>
        <taxon>Cerambycidae</taxon>
        <taxon>Lamiinae</taxon>
        <taxon>Acanthocinini</taxon>
        <taxon>Exocentrus</taxon>
    </lineage>
</organism>
<evidence type="ECO:0000256" key="1">
    <source>
        <dbReference type="SAM" id="Phobius"/>
    </source>
</evidence>
<dbReference type="AlphaFoldDB" id="A0AAV8VTU0"/>
<keyword evidence="1" id="KW-0812">Transmembrane</keyword>
<name>A0AAV8VTU0_9CUCU</name>
<dbReference type="InterPro" id="IPR032751">
    <property type="entry name" value="Fuseless"/>
</dbReference>
<keyword evidence="1" id="KW-0472">Membrane</keyword>
<evidence type="ECO:0000313" key="3">
    <source>
        <dbReference type="Proteomes" id="UP001159042"/>
    </source>
</evidence>
<comment type="caution">
    <text evidence="2">The sequence shown here is derived from an EMBL/GenBank/DDBJ whole genome shotgun (WGS) entry which is preliminary data.</text>
</comment>
<dbReference type="GO" id="GO:0007274">
    <property type="term" value="P:neuromuscular synaptic transmission"/>
    <property type="evidence" value="ECO:0007669"/>
    <property type="project" value="TreeGrafter"/>
</dbReference>
<dbReference type="GO" id="GO:0042734">
    <property type="term" value="C:presynaptic membrane"/>
    <property type="evidence" value="ECO:0007669"/>
    <property type="project" value="TreeGrafter"/>
</dbReference>
<feature type="transmembrane region" description="Helical" evidence="1">
    <location>
        <begin position="186"/>
        <end position="206"/>
    </location>
</feature>
<protein>
    <recommendedName>
        <fullName evidence="4">Fuseless</fullName>
    </recommendedName>
</protein>
<dbReference type="Pfam" id="PF15993">
    <property type="entry name" value="Fuseless"/>
    <property type="match status" value="1"/>
</dbReference>
<feature type="transmembrane region" description="Helical" evidence="1">
    <location>
        <begin position="20"/>
        <end position="43"/>
    </location>
</feature>
<reference evidence="2 3" key="1">
    <citation type="journal article" date="2023" name="Insect Mol. Biol.">
        <title>Genome sequencing provides insights into the evolution of gene families encoding plant cell wall-degrading enzymes in longhorned beetles.</title>
        <authorList>
            <person name="Shin N.R."/>
            <person name="Okamura Y."/>
            <person name="Kirsch R."/>
            <person name="Pauchet Y."/>
        </authorList>
    </citation>
    <scope>NUCLEOTIDE SEQUENCE [LARGE SCALE GENOMIC DNA]</scope>
    <source>
        <strain evidence="2">EAD_L_NR</strain>
    </source>
</reference>
<accession>A0AAV8VTU0</accession>
<dbReference type="EMBL" id="JANEYG010000031">
    <property type="protein sequence ID" value="KAJ8917658.1"/>
    <property type="molecule type" value="Genomic_DNA"/>
</dbReference>
<feature type="transmembrane region" description="Helical" evidence="1">
    <location>
        <begin position="96"/>
        <end position="117"/>
    </location>
</feature>
<sequence>MRGSTAGLPEHFQGYSSKYYKFLTVLDSLFASLVVCPCVVGYWRSVWGLMDIYAAPGNDFLSGIISTVIGLTGHLVFCFSQKVLEHNFHPDKNRILYYIVSRTYTVCFAFTCVNSWRGPWVLLDMPSKYNKLALLVTILVAVVSLAAIRCLRNVSAPPCLIVNDGVKGYFEVMTMFRVSMGEKTSLYILDCIFSVLVVGTLVVFVWRGGWALIDMFVFPNDDALSAWASLILGYASVAIAFLLQPVMRYLCERFTGTPRLLIADFFILFALFGTINVWRGIWNLLNIYFLPENLELSCWITHWVCLIILILLGCSNSLLVRGVYIDAEEPAGKCVVFPCYYLRIIFQGEKLKQLNLTSLTIENFKVNIRDPEKAMENNHVTVSTISTTVENHKENI</sequence>
<feature type="transmembrane region" description="Helical" evidence="1">
    <location>
        <begin position="259"/>
        <end position="279"/>
    </location>
</feature>
<dbReference type="PANTHER" id="PTHR35270">
    <property type="entry name" value="FUSELESS, ISOFORM A"/>
    <property type="match status" value="1"/>
</dbReference>
<dbReference type="GO" id="GO:0070073">
    <property type="term" value="P:clustering of voltage-gated calcium channels"/>
    <property type="evidence" value="ECO:0007669"/>
    <property type="project" value="TreeGrafter"/>
</dbReference>
<gene>
    <name evidence="2" type="ORF">NQ315_005105</name>
</gene>